<organism evidence="17 18">
    <name type="scientific">Cohnella xylanilytica</name>
    <dbReference type="NCBI Taxonomy" id="557555"/>
    <lineage>
        <taxon>Bacteria</taxon>
        <taxon>Bacillati</taxon>
        <taxon>Bacillota</taxon>
        <taxon>Bacilli</taxon>
        <taxon>Bacillales</taxon>
        <taxon>Paenibacillaceae</taxon>
        <taxon>Cohnella</taxon>
    </lineage>
</organism>
<dbReference type="SUPFAM" id="SSF55874">
    <property type="entry name" value="ATPase domain of HSP90 chaperone/DNA topoisomerase II/histidine kinase"/>
    <property type="match status" value="1"/>
</dbReference>
<dbReference type="Pfam" id="PF02518">
    <property type="entry name" value="HATPase_c"/>
    <property type="match status" value="1"/>
</dbReference>
<dbReference type="Gene3D" id="3.30.450.20">
    <property type="entry name" value="PAS domain"/>
    <property type="match status" value="2"/>
</dbReference>
<dbReference type="PANTHER" id="PTHR34220:SF7">
    <property type="entry name" value="SENSOR HISTIDINE KINASE YPDA"/>
    <property type="match status" value="1"/>
</dbReference>
<protein>
    <recommendedName>
        <fullName evidence="3">histidine kinase</fullName>
        <ecNumber evidence="3">2.7.13.3</ecNumber>
    </recommendedName>
</protein>
<keyword evidence="8" id="KW-0547">Nucleotide-binding</keyword>
<evidence type="ECO:0000256" key="10">
    <source>
        <dbReference type="ARBA" id="ARBA00022840"/>
    </source>
</evidence>
<comment type="subcellular location">
    <subcellularLocation>
        <location evidence="2">Cell membrane</location>
        <topology evidence="2">Multi-pass membrane protein</topology>
    </subcellularLocation>
</comment>
<dbReference type="CDD" id="cd06225">
    <property type="entry name" value="HAMP"/>
    <property type="match status" value="1"/>
</dbReference>
<dbReference type="InterPro" id="IPR003660">
    <property type="entry name" value="HAMP_dom"/>
</dbReference>
<evidence type="ECO:0000313" key="17">
    <source>
        <dbReference type="EMBL" id="MBB6691874.1"/>
    </source>
</evidence>
<sequence>MRRDTSEGEQVRRTAMIRIRLTNRIATKLIAALAAVIIIPTFCIGFFFYRTSSELVKNNVRQSTVQIAEQAADSLSNILNVGSDTSDLVYGQAKIQQMVLQDSEGVSDDVKVENRDFIANLLNNIIYSNSFVKIIYILKGEGSSWGSGVFNQAKVDRYRIRDFPWIREAERLDGRLAWTQLQYDKFSGGGDNTDLVIPAARVLKNFKTMENIGYVVINVDGRAVLDKLRQLRLGKTGAFFVADSQGRVMIDPNESRIGREVGNAALKARIADASAREFEYEEDGVRFYGVKEPLSNGWSIVGVVPLSEITGQLDELHDTVFVLSGGFALLAVLVGLVFARRITRPIHKLVRQMKLAGEGDLNARASVESSDEIGLMSNQFNRMLHRLDRTMAQVREERDKKQRAEMRAVMHRINPHFMFNTLSTIKWLVKFGDTAKAYEGLAAFTRLLEANMGKKGHMVSLDEELEIIAKYLEILQLRYTLTFDLKAEMDRELGSFRVPRMLIQPIVENAIFHGFVPENRNGAIAIAAVDEGQAVRIRIEDDGVGIEASRLERILRDDGEYGRPGRKEGAVETGGTGIGLRHVKECIQLYYPFGSRLEIESEPGRGTVVQLILIKPKPEAE</sequence>
<accession>A0A841U1R4</accession>
<dbReference type="RefSeq" id="WP_185135866.1">
    <property type="nucleotide sequence ID" value="NZ_JACJVR010000041.1"/>
</dbReference>
<dbReference type="PANTHER" id="PTHR34220">
    <property type="entry name" value="SENSOR HISTIDINE KINASE YPDA"/>
    <property type="match status" value="1"/>
</dbReference>
<dbReference type="InterPro" id="IPR036890">
    <property type="entry name" value="HATPase_C_sf"/>
</dbReference>
<dbReference type="GO" id="GO:0005886">
    <property type="term" value="C:plasma membrane"/>
    <property type="evidence" value="ECO:0007669"/>
    <property type="project" value="UniProtKB-SubCell"/>
</dbReference>
<dbReference type="CDD" id="cd12912">
    <property type="entry name" value="PDC2_MCP_like"/>
    <property type="match status" value="1"/>
</dbReference>
<dbReference type="Pfam" id="PF02743">
    <property type="entry name" value="dCache_1"/>
    <property type="match status" value="1"/>
</dbReference>
<evidence type="ECO:0000256" key="4">
    <source>
        <dbReference type="ARBA" id="ARBA00022475"/>
    </source>
</evidence>
<dbReference type="EMBL" id="JACJVR010000041">
    <property type="protein sequence ID" value="MBB6691874.1"/>
    <property type="molecule type" value="Genomic_DNA"/>
</dbReference>
<dbReference type="InterPro" id="IPR005467">
    <property type="entry name" value="His_kinase_dom"/>
</dbReference>
<keyword evidence="18" id="KW-1185">Reference proteome</keyword>
<evidence type="ECO:0000256" key="9">
    <source>
        <dbReference type="ARBA" id="ARBA00022777"/>
    </source>
</evidence>
<keyword evidence="13 14" id="KW-0472">Membrane</keyword>
<evidence type="ECO:0000256" key="14">
    <source>
        <dbReference type="SAM" id="Phobius"/>
    </source>
</evidence>
<feature type="domain" description="HAMP" evidence="16">
    <location>
        <begin position="340"/>
        <end position="392"/>
    </location>
</feature>
<dbReference type="Pfam" id="PF00672">
    <property type="entry name" value="HAMP"/>
    <property type="match status" value="1"/>
</dbReference>
<feature type="domain" description="Histidine kinase" evidence="15">
    <location>
        <begin position="502"/>
        <end position="617"/>
    </location>
</feature>
<dbReference type="PRINTS" id="PR00344">
    <property type="entry name" value="BCTRLSENSOR"/>
</dbReference>
<dbReference type="PROSITE" id="PS50109">
    <property type="entry name" value="HIS_KIN"/>
    <property type="match status" value="1"/>
</dbReference>
<feature type="transmembrane region" description="Helical" evidence="14">
    <location>
        <begin position="320"/>
        <end position="339"/>
    </location>
</feature>
<dbReference type="Proteomes" id="UP000553776">
    <property type="component" value="Unassembled WGS sequence"/>
</dbReference>
<keyword evidence="9 17" id="KW-0418">Kinase</keyword>
<name>A0A841U1R4_9BACL</name>
<dbReference type="Gene3D" id="6.10.340.10">
    <property type="match status" value="1"/>
</dbReference>
<reference evidence="17 18" key="1">
    <citation type="submission" date="2020-08" db="EMBL/GenBank/DDBJ databases">
        <title>Cohnella phylogeny.</title>
        <authorList>
            <person name="Dunlap C."/>
        </authorList>
    </citation>
    <scope>NUCLEOTIDE SEQUENCE [LARGE SCALE GENOMIC DNA]</scope>
    <source>
        <strain evidence="17 18">DSM 25239</strain>
    </source>
</reference>
<dbReference type="InterPro" id="IPR010559">
    <property type="entry name" value="Sig_transdc_His_kin_internal"/>
</dbReference>
<evidence type="ECO:0000256" key="3">
    <source>
        <dbReference type="ARBA" id="ARBA00012438"/>
    </source>
</evidence>
<evidence type="ECO:0000256" key="5">
    <source>
        <dbReference type="ARBA" id="ARBA00022553"/>
    </source>
</evidence>
<evidence type="ECO:0000259" key="15">
    <source>
        <dbReference type="PROSITE" id="PS50109"/>
    </source>
</evidence>
<dbReference type="GO" id="GO:0005524">
    <property type="term" value="F:ATP binding"/>
    <property type="evidence" value="ECO:0007669"/>
    <property type="project" value="UniProtKB-KW"/>
</dbReference>
<dbReference type="Pfam" id="PF06580">
    <property type="entry name" value="His_kinase"/>
    <property type="match status" value="1"/>
</dbReference>
<comment type="caution">
    <text evidence="17">The sequence shown here is derived from an EMBL/GenBank/DDBJ whole genome shotgun (WGS) entry which is preliminary data.</text>
</comment>
<evidence type="ECO:0000256" key="6">
    <source>
        <dbReference type="ARBA" id="ARBA00022679"/>
    </source>
</evidence>
<evidence type="ECO:0000256" key="2">
    <source>
        <dbReference type="ARBA" id="ARBA00004651"/>
    </source>
</evidence>
<keyword evidence="6" id="KW-0808">Transferase</keyword>
<dbReference type="Gene3D" id="3.30.565.10">
    <property type="entry name" value="Histidine kinase-like ATPase, C-terminal domain"/>
    <property type="match status" value="1"/>
</dbReference>
<dbReference type="EC" id="2.7.13.3" evidence="3"/>
<evidence type="ECO:0000313" key="18">
    <source>
        <dbReference type="Proteomes" id="UP000553776"/>
    </source>
</evidence>
<evidence type="ECO:0000256" key="13">
    <source>
        <dbReference type="ARBA" id="ARBA00023136"/>
    </source>
</evidence>
<dbReference type="InterPro" id="IPR003594">
    <property type="entry name" value="HATPase_dom"/>
</dbReference>
<evidence type="ECO:0000256" key="7">
    <source>
        <dbReference type="ARBA" id="ARBA00022692"/>
    </source>
</evidence>
<evidence type="ECO:0000256" key="11">
    <source>
        <dbReference type="ARBA" id="ARBA00022989"/>
    </source>
</evidence>
<feature type="transmembrane region" description="Helical" evidence="14">
    <location>
        <begin position="25"/>
        <end position="49"/>
    </location>
</feature>
<dbReference type="GO" id="GO:0000155">
    <property type="term" value="F:phosphorelay sensor kinase activity"/>
    <property type="evidence" value="ECO:0007669"/>
    <property type="project" value="InterPro"/>
</dbReference>
<gene>
    <name evidence="17" type="ORF">H7B90_10740</name>
</gene>
<evidence type="ECO:0000256" key="1">
    <source>
        <dbReference type="ARBA" id="ARBA00000085"/>
    </source>
</evidence>
<dbReference type="SUPFAM" id="SSF158472">
    <property type="entry name" value="HAMP domain-like"/>
    <property type="match status" value="1"/>
</dbReference>
<dbReference type="AlphaFoldDB" id="A0A841U1R4"/>
<proteinExistence type="predicted"/>
<keyword evidence="11 14" id="KW-1133">Transmembrane helix</keyword>
<dbReference type="InterPro" id="IPR004358">
    <property type="entry name" value="Sig_transdc_His_kin-like_C"/>
</dbReference>
<dbReference type="InterPro" id="IPR050640">
    <property type="entry name" value="Bact_2-comp_sensor_kinase"/>
</dbReference>
<keyword evidence="10" id="KW-0067">ATP-binding</keyword>
<dbReference type="InterPro" id="IPR033479">
    <property type="entry name" value="dCache_1"/>
</dbReference>
<evidence type="ECO:0000256" key="8">
    <source>
        <dbReference type="ARBA" id="ARBA00022741"/>
    </source>
</evidence>
<keyword evidence="5" id="KW-0597">Phosphoprotein</keyword>
<comment type="catalytic activity">
    <reaction evidence="1">
        <text>ATP + protein L-histidine = ADP + protein N-phospho-L-histidine.</text>
        <dbReference type="EC" id="2.7.13.3"/>
    </reaction>
</comment>
<evidence type="ECO:0000259" key="16">
    <source>
        <dbReference type="PROSITE" id="PS50885"/>
    </source>
</evidence>
<evidence type="ECO:0000256" key="12">
    <source>
        <dbReference type="ARBA" id="ARBA00023012"/>
    </source>
</evidence>
<keyword evidence="4" id="KW-1003">Cell membrane</keyword>
<dbReference type="SMART" id="SM00304">
    <property type="entry name" value="HAMP"/>
    <property type="match status" value="1"/>
</dbReference>
<keyword evidence="7 14" id="KW-0812">Transmembrane</keyword>
<dbReference type="PROSITE" id="PS50885">
    <property type="entry name" value="HAMP"/>
    <property type="match status" value="1"/>
</dbReference>
<keyword evidence="12" id="KW-0902">Two-component regulatory system</keyword>